<keyword evidence="3" id="KW-1185">Reference proteome</keyword>
<dbReference type="NCBIfam" id="NF033488">
    <property type="entry name" value="lmo0937_fam_TM"/>
    <property type="match status" value="1"/>
</dbReference>
<dbReference type="RefSeq" id="WP_204418430.1">
    <property type="nucleotide sequence ID" value="NZ_JAFBED010000009.1"/>
</dbReference>
<gene>
    <name evidence="2" type="ORF">JOC95_003541</name>
</gene>
<dbReference type="Pfam" id="PF18919">
    <property type="entry name" value="DUF5670"/>
    <property type="match status" value="1"/>
</dbReference>
<comment type="caution">
    <text evidence="2">The sequence shown here is derived from an EMBL/GenBank/DDBJ whole genome shotgun (WGS) entry which is preliminary data.</text>
</comment>
<protein>
    <recommendedName>
        <fullName evidence="4">Lmo0937 family membrane protein</fullName>
    </recommendedName>
</protein>
<accession>A0ABS2P3V8</accession>
<keyword evidence="1" id="KW-0812">Transmembrane</keyword>
<organism evidence="2 3">
    <name type="scientific">Sutcliffiella tianshenii</name>
    <dbReference type="NCBI Taxonomy" id="1463404"/>
    <lineage>
        <taxon>Bacteria</taxon>
        <taxon>Bacillati</taxon>
        <taxon>Bacillota</taxon>
        <taxon>Bacilli</taxon>
        <taxon>Bacillales</taxon>
        <taxon>Bacillaceae</taxon>
        <taxon>Sutcliffiella</taxon>
    </lineage>
</organism>
<dbReference type="Proteomes" id="UP000737402">
    <property type="component" value="Unassembled WGS sequence"/>
</dbReference>
<reference evidence="2 3" key="1">
    <citation type="submission" date="2021-01" db="EMBL/GenBank/DDBJ databases">
        <title>Genomic Encyclopedia of Type Strains, Phase IV (KMG-IV): sequencing the most valuable type-strain genomes for metagenomic binning, comparative biology and taxonomic classification.</title>
        <authorList>
            <person name="Goeker M."/>
        </authorList>
    </citation>
    <scope>NUCLEOTIDE SEQUENCE [LARGE SCALE GENOMIC DNA]</scope>
    <source>
        <strain evidence="2 3">DSM 25879</strain>
    </source>
</reference>
<keyword evidence="1" id="KW-1133">Transmembrane helix</keyword>
<name>A0ABS2P3V8_9BACI</name>
<sequence length="48" mass="5433">MLWTVFAVLIILWLLGFAFDVAGNLIHIVLVVALIALVWNLFAGRRRP</sequence>
<evidence type="ECO:0000313" key="3">
    <source>
        <dbReference type="Proteomes" id="UP000737402"/>
    </source>
</evidence>
<dbReference type="InterPro" id="IPR043727">
    <property type="entry name" value="Lmo0937-like"/>
</dbReference>
<feature type="transmembrane region" description="Helical" evidence="1">
    <location>
        <begin position="28"/>
        <end position="44"/>
    </location>
</feature>
<evidence type="ECO:0000256" key="1">
    <source>
        <dbReference type="SAM" id="Phobius"/>
    </source>
</evidence>
<evidence type="ECO:0000313" key="2">
    <source>
        <dbReference type="EMBL" id="MBM7621652.1"/>
    </source>
</evidence>
<dbReference type="EMBL" id="JAFBED010000009">
    <property type="protein sequence ID" value="MBM7621652.1"/>
    <property type="molecule type" value="Genomic_DNA"/>
</dbReference>
<keyword evidence="1" id="KW-0472">Membrane</keyword>
<proteinExistence type="predicted"/>
<evidence type="ECO:0008006" key="4">
    <source>
        <dbReference type="Google" id="ProtNLM"/>
    </source>
</evidence>